<sequence>MVHQDSVVVVTSTLMMHDLFDGTIYGLSLRGAEGFLNSIFDLMVIDPRAFDTPVSRRAQTVKVN</sequence>
<dbReference type="EMBL" id="CR522870">
    <property type="protein sequence ID" value="CAG35128.1"/>
    <property type="molecule type" value="Genomic_DNA"/>
</dbReference>
<reference evidence="2" key="1">
    <citation type="journal article" date="2004" name="Environ. Microbiol.">
        <title>The genome of Desulfotalea psychrophila, a sulfate-reducing bacterium from permanently cold Arctic sediments.</title>
        <authorList>
            <person name="Rabus R."/>
            <person name="Ruepp A."/>
            <person name="Frickey T."/>
            <person name="Rattei T."/>
            <person name="Fartmann B."/>
            <person name="Stark M."/>
            <person name="Bauer M."/>
            <person name="Zibat A."/>
            <person name="Lombardot T."/>
            <person name="Becker I."/>
            <person name="Amann J."/>
            <person name="Gellner K."/>
            <person name="Teeling H."/>
            <person name="Leuschner W.D."/>
            <person name="Gloeckner F.-O."/>
            <person name="Lupas A.N."/>
            <person name="Amann R."/>
            <person name="Klenk H.-P."/>
        </authorList>
    </citation>
    <scope>NUCLEOTIDE SEQUENCE [LARGE SCALE GENOMIC DNA]</scope>
    <source>
        <strain evidence="2">DSM 12343 / LSv54</strain>
    </source>
</reference>
<gene>
    <name evidence="1" type="ordered locus">DP0399</name>
</gene>
<keyword evidence="2" id="KW-1185">Reference proteome</keyword>
<accession>Q6AR96</accession>
<name>Q6AR96_DESPS</name>
<evidence type="ECO:0000313" key="2">
    <source>
        <dbReference type="Proteomes" id="UP000000602"/>
    </source>
</evidence>
<evidence type="ECO:0000313" key="1">
    <source>
        <dbReference type="EMBL" id="CAG35128.1"/>
    </source>
</evidence>
<dbReference type="HOGENOM" id="CLU_2860443_0_0_7"/>
<dbReference type="AlphaFoldDB" id="Q6AR96"/>
<dbReference type="KEGG" id="dps:DP0399"/>
<protein>
    <submittedName>
        <fullName evidence="1">Similar to transposase (Partial length)</fullName>
    </submittedName>
</protein>
<organism evidence="1 2">
    <name type="scientific">Desulfotalea psychrophila (strain LSv54 / DSM 12343)</name>
    <dbReference type="NCBI Taxonomy" id="177439"/>
    <lineage>
        <taxon>Bacteria</taxon>
        <taxon>Pseudomonadati</taxon>
        <taxon>Thermodesulfobacteriota</taxon>
        <taxon>Desulfobulbia</taxon>
        <taxon>Desulfobulbales</taxon>
        <taxon>Desulfocapsaceae</taxon>
        <taxon>Desulfotalea</taxon>
    </lineage>
</organism>
<dbReference type="Proteomes" id="UP000000602">
    <property type="component" value="Chromosome"/>
</dbReference>
<proteinExistence type="predicted"/>